<comment type="caution">
    <text evidence="9">The sequence shown here is derived from an EMBL/GenBank/DDBJ whole genome shotgun (WGS) entry which is preliminary data.</text>
</comment>
<accession>A0ABD2NHA1</accession>
<gene>
    <name evidence="9" type="ORF">HHI36_013508</name>
</gene>
<evidence type="ECO:0000256" key="7">
    <source>
        <dbReference type="SAM" id="MobiDB-lite"/>
    </source>
</evidence>
<dbReference type="SUPFAM" id="SSF47113">
    <property type="entry name" value="Histone-fold"/>
    <property type="match status" value="1"/>
</dbReference>
<protein>
    <recommendedName>
        <fullName evidence="6">Transcription initiation factor TFIID subunit 6</fullName>
    </recommendedName>
</protein>
<dbReference type="GO" id="GO:0005634">
    <property type="term" value="C:nucleus"/>
    <property type="evidence" value="ECO:0007669"/>
    <property type="project" value="UniProtKB-SubCell"/>
</dbReference>
<evidence type="ECO:0000256" key="5">
    <source>
        <dbReference type="ARBA" id="ARBA00023242"/>
    </source>
</evidence>
<dbReference type="InterPro" id="IPR037796">
    <property type="entry name" value="TAF6"/>
</dbReference>
<evidence type="ECO:0000256" key="6">
    <source>
        <dbReference type="ARBA" id="ARBA00040091"/>
    </source>
</evidence>
<dbReference type="Pfam" id="PF02969">
    <property type="entry name" value="TAF"/>
    <property type="match status" value="1"/>
</dbReference>
<dbReference type="EMBL" id="JABFTP020000103">
    <property type="protein sequence ID" value="KAL3278166.1"/>
    <property type="molecule type" value="Genomic_DNA"/>
</dbReference>
<keyword evidence="10" id="KW-1185">Reference proteome</keyword>
<dbReference type="PANTHER" id="PTHR10221:SF9">
    <property type="entry name" value="TRANSCRIPTION INITIATION FACTOR TFIID SUBUNIT 6"/>
    <property type="match status" value="1"/>
</dbReference>
<reference evidence="9 10" key="1">
    <citation type="journal article" date="2021" name="BMC Biol.">
        <title>Horizontally acquired antibacterial genes associated with adaptive radiation of ladybird beetles.</title>
        <authorList>
            <person name="Li H.S."/>
            <person name="Tang X.F."/>
            <person name="Huang Y.H."/>
            <person name="Xu Z.Y."/>
            <person name="Chen M.L."/>
            <person name="Du X.Y."/>
            <person name="Qiu B.Y."/>
            <person name="Chen P.T."/>
            <person name="Zhang W."/>
            <person name="Slipinski A."/>
            <person name="Escalona H.E."/>
            <person name="Waterhouse R.M."/>
            <person name="Zwick A."/>
            <person name="Pang H."/>
        </authorList>
    </citation>
    <scope>NUCLEOTIDE SEQUENCE [LARGE SCALE GENOMIC DNA]</scope>
    <source>
        <strain evidence="9">SYSU2018</strain>
    </source>
</reference>
<evidence type="ECO:0000256" key="2">
    <source>
        <dbReference type="ARBA" id="ARBA00007688"/>
    </source>
</evidence>
<proteinExistence type="inferred from homology"/>
<evidence type="ECO:0000256" key="4">
    <source>
        <dbReference type="ARBA" id="ARBA00023163"/>
    </source>
</evidence>
<dbReference type="AlphaFoldDB" id="A0ABD2NHA1"/>
<feature type="compositionally biased region" description="Polar residues" evidence="7">
    <location>
        <begin position="30"/>
        <end position="48"/>
    </location>
</feature>
<evidence type="ECO:0000313" key="10">
    <source>
        <dbReference type="Proteomes" id="UP001516400"/>
    </source>
</evidence>
<dbReference type="Gene3D" id="1.10.20.10">
    <property type="entry name" value="Histone, subunit A"/>
    <property type="match status" value="1"/>
</dbReference>
<name>A0ABD2NHA1_9CUCU</name>
<dbReference type="Proteomes" id="UP001516400">
    <property type="component" value="Unassembled WGS sequence"/>
</dbReference>
<feature type="compositionally biased region" description="Low complexity" evidence="7">
    <location>
        <begin position="1"/>
        <end position="11"/>
    </location>
</feature>
<keyword evidence="4" id="KW-0804">Transcription</keyword>
<dbReference type="InterPro" id="IPR004823">
    <property type="entry name" value="TAF_TATA-bd_Histone-like_dom"/>
</dbReference>
<dbReference type="InterPro" id="IPR016024">
    <property type="entry name" value="ARM-type_fold"/>
</dbReference>
<dbReference type="PANTHER" id="PTHR10221">
    <property type="entry name" value="TRANSCRIPTION INITIATION FACTOR TFIID SUBUNIT 6"/>
    <property type="match status" value="1"/>
</dbReference>
<feature type="domain" description="TATA box binding protein associated factor (TAF) histone-like fold" evidence="8">
    <location>
        <begin position="54"/>
        <end position="118"/>
    </location>
</feature>
<feature type="region of interest" description="Disordered" evidence="7">
    <location>
        <begin position="1"/>
        <end position="49"/>
    </location>
</feature>
<comment type="subcellular location">
    <subcellularLocation>
        <location evidence="1">Nucleus</location>
    </subcellularLocation>
</comment>
<keyword evidence="3" id="KW-0805">Transcription regulation</keyword>
<dbReference type="SUPFAM" id="SSF48371">
    <property type="entry name" value="ARM repeat"/>
    <property type="match status" value="1"/>
</dbReference>
<dbReference type="InterPro" id="IPR009072">
    <property type="entry name" value="Histone-fold"/>
</dbReference>
<evidence type="ECO:0000256" key="1">
    <source>
        <dbReference type="ARBA" id="ARBA00004123"/>
    </source>
</evidence>
<organism evidence="9 10">
    <name type="scientific">Cryptolaemus montrouzieri</name>
    <dbReference type="NCBI Taxonomy" id="559131"/>
    <lineage>
        <taxon>Eukaryota</taxon>
        <taxon>Metazoa</taxon>
        <taxon>Ecdysozoa</taxon>
        <taxon>Arthropoda</taxon>
        <taxon>Hexapoda</taxon>
        <taxon>Insecta</taxon>
        <taxon>Pterygota</taxon>
        <taxon>Neoptera</taxon>
        <taxon>Endopterygota</taxon>
        <taxon>Coleoptera</taxon>
        <taxon>Polyphaga</taxon>
        <taxon>Cucujiformia</taxon>
        <taxon>Coccinelloidea</taxon>
        <taxon>Coccinellidae</taxon>
        <taxon>Scymninae</taxon>
        <taxon>Scymnini</taxon>
        <taxon>Cryptolaemus</taxon>
    </lineage>
</organism>
<sequence length="421" mass="48261">MSQSSKVTSSSKMKKSTKDREKRKSIPGNLDNNCNSNVSEKSSPTSDSFSKRYAGLSSENIKAFAEHVTFPTLLSEELCEVLAEDLNYKLRYIIQEAANRALVSNRTAINSEDIEETFIDLSIDKVYGAPSNPVWIPFGDQNYLYLDDPKVDIIEEAEAELAFIQPGDPIIEKTWLPEFSGSNQPLVNYFRTISDAIISNDIDLRKMALQNISANPNIGPIIEWFYKLGYMLLSKDITYDSLTLYALDLLETLEMCPLGNAAVSENQLKLLVRLILQRLLKSFTNPSVLKPMCWVLAILCRRYPLREFVMAKLTQKLPELFVQFSLPLIMILNSLGIDAITTIFVNNIEYFLSTLQDNWQSFYGYCIMETYYILYKNGIYEMSLYNRFPEMRDFLIILYRPPSSKISEDQKEIDFIGMKKS</sequence>
<dbReference type="SMART" id="SM00803">
    <property type="entry name" value="TAF"/>
    <property type="match status" value="1"/>
</dbReference>
<evidence type="ECO:0000256" key="3">
    <source>
        <dbReference type="ARBA" id="ARBA00023015"/>
    </source>
</evidence>
<evidence type="ECO:0000259" key="8">
    <source>
        <dbReference type="SMART" id="SM00803"/>
    </source>
</evidence>
<keyword evidence="5" id="KW-0539">Nucleus</keyword>
<comment type="similarity">
    <text evidence="2">Belongs to the TAF6 family.</text>
</comment>
<evidence type="ECO:0000313" key="9">
    <source>
        <dbReference type="EMBL" id="KAL3278166.1"/>
    </source>
</evidence>